<dbReference type="InterPro" id="IPR023398">
    <property type="entry name" value="TIF_eIF4e-like"/>
</dbReference>
<organism evidence="2 3">
    <name type="scientific">Carpinus fangiana</name>
    <dbReference type="NCBI Taxonomy" id="176857"/>
    <lineage>
        <taxon>Eukaryota</taxon>
        <taxon>Viridiplantae</taxon>
        <taxon>Streptophyta</taxon>
        <taxon>Embryophyta</taxon>
        <taxon>Tracheophyta</taxon>
        <taxon>Spermatophyta</taxon>
        <taxon>Magnoliopsida</taxon>
        <taxon>eudicotyledons</taxon>
        <taxon>Gunneridae</taxon>
        <taxon>Pentapetalae</taxon>
        <taxon>rosids</taxon>
        <taxon>fabids</taxon>
        <taxon>Fagales</taxon>
        <taxon>Betulaceae</taxon>
        <taxon>Carpinus</taxon>
    </lineage>
</organism>
<evidence type="ECO:0000256" key="1">
    <source>
        <dbReference type="ARBA" id="ARBA00010568"/>
    </source>
</evidence>
<dbReference type="PANTHER" id="PTHR31977">
    <property type="entry name" value="UPF0696 PROTEIN C11ORF68"/>
    <property type="match status" value="1"/>
</dbReference>
<dbReference type="Gene3D" id="3.30.760.10">
    <property type="entry name" value="RNA Cap, Translation Initiation Factor Eif4e"/>
    <property type="match status" value="1"/>
</dbReference>
<dbReference type="Proteomes" id="UP000327013">
    <property type="component" value="Unassembled WGS sequence"/>
</dbReference>
<keyword evidence="3" id="KW-1185">Reference proteome</keyword>
<reference evidence="2 3" key="1">
    <citation type="submission" date="2019-06" db="EMBL/GenBank/DDBJ databases">
        <title>A chromosomal-level reference genome of Carpinus fangiana (Coryloideae, Betulaceae).</title>
        <authorList>
            <person name="Yang X."/>
            <person name="Wang Z."/>
            <person name="Zhang L."/>
            <person name="Hao G."/>
            <person name="Liu J."/>
            <person name="Yang Y."/>
        </authorList>
    </citation>
    <scope>NUCLEOTIDE SEQUENCE [LARGE SCALE GENOMIC DNA]</scope>
    <source>
        <strain evidence="2">Cfa_2016G</strain>
        <tissue evidence="2">Leaf</tissue>
    </source>
</reference>
<dbReference type="EMBL" id="VIBQ01000013">
    <property type="protein sequence ID" value="KAB8346308.1"/>
    <property type="molecule type" value="Genomic_DNA"/>
</dbReference>
<evidence type="ECO:0000313" key="2">
    <source>
        <dbReference type="EMBL" id="KAB8346308.1"/>
    </source>
</evidence>
<dbReference type="PANTHER" id="PTHR31977:SF1">
    <property type="entry name" value="UPF0696 PROTEIN C11ORF68"/>
    <property type="match status" value="1"/>
</dbReference>
<proteinExistence type="inferred from homology"/>
<comment type="caution">
    <text evidence="2">The sequence shown here is derived from an EMBL/GenBank/DDBJ whole genome shotgun (WGS) entry which is preliminary data.</text>
</comment>
<dbReference type="AlphaFoldDB" id="A0A5N6KVK4"/>
<comment type="similarity">
    <text evidence="1">Belongs to the UPF0696 family.</text>
</comment>
<accession>A0A5N6KVK4</accession>
<evidence type="ECO:0008006" key="4">
    <source>
        <dbReference type="Google" id="ProtNLM"/>
    </source>
</evidence>
<dbReference type="SUPFAM" id="SSF55418">
    <property type="entry name" value="eIF4e-like"/>
    <property type="match status" value="1"/>
</dbReference>
<sequence length="274" mass="30398">MAPAVVDFIDGDGAISDDSDFYGNEPDNRPELEAYIGYADRLPYNIAYRAGTKLALAPGERLHNPLEGDKSAWQLNETIDIFLKRLPPSTALNIGPWIWMPNPRSPPKAQEPDNDAFIDAGDRLLANFLAENGGKAPTGRGVKAKVQKLESELKQTAKRYNVASGKWMLFPSEGQVDRVWKTVCDAMLRSNLGNMAKVATKDETKDGRLVCIYTYDFENEADVKRVCTQLKLLGLIPDKGIYYKADAWTLLDLGSKNDYGIKASIYGSRDMLKG</sequence>
<dbReference type="OrthoDB" id="2122982at2759"/>
<protein>
    <recommendedName>
        <fullName evidence="4">DUF1917 domain-containing protein</fullName>
    </recommendedName>
</protein>
<evidence type="ECO:0000313" key="3">
    <source>
        <dbReference type="Proteomes" id="UP000327013"/>
    </source>
</evidence>
<dbReference type="Pfam" id="PF08939">
    <property type="entry name" value="Bles03"/>
    <property type="match status" value="1"/>
</dbReference>
<name>A0A5N6KVK4_9ROSI</name>
<gene>
    <name evidence="2" type="ORF">FH972_023352</name>
</gene>
<dbReference type="InterPro" id="IPR015034">
    <property type="entry name" value="Bles03"/>
</dbReference>